<evidence type="ECO:0000313" key="2">
    <source>
        <dbReference type="EMBL" id="GGC55479.1"/>
    </source>
</evidence>
<evidence type="ECO:0000313" key="3">
    <source>
        <dbReference type="Proteomes" id="UP000637002"/>
    </source>
</evidence>
<comment type="caution">
    <text evidence="2">The sequence shown here is derived from an EMBL/GenBank/DDBJ whole genome shotgun (WGS) entry which is preliminary data.</text>
</comment>
<keyword evidence="3" id="KW-1185">Reference proteome</keyword>
<sequence>MESTITGEFSTRRSAELAIEHLVQELHVERTDIFVHAKGEANSAGSEISGADAESGHPGVGRTGTPELNGAIEVSVDCHGPGRDAIEHALSRAGARQVSTL</sequence>
<accession>A0A916U391</accession>
<feature type="region of interest" description="Disordered" evidence="1">
    <location>
        <begin position="44"/>
        <end position="67"/>
    </location>
</feature>
<dbReference type="RefSeq" id="WP_188608318.1">
    <property type="nucleotide sequence ID" value="NZ_BMGG01000002.1"/>
</dbReference>
<gene>
    <name evidence="2" type="ORF">GCM10010994_12930</name>
</gene>
<protein>
    <submittedName>
        <fullName evidence="2">Uncharacterized protein</fullName>
    </submittedName>
</protein>
<reference evidence="2" key="1">
    <citation type="journal article" date="2014" name="Int. J. Syst. Evol. Microbiol.">
        <title>Complete genome sequence of Corynebacterium casei LMG S-19264T (=DSM 44701T), isolated from a smear-ripened cheese.</title>
        <authorList>
            <consortium name="US DOE Joint Genome Institute (JGI-PGF)"/>
            <person name="Walter F."/>
            <person name="Albersmeier A."/>
            <person name="Kalinowski J."/>
            <person name="Ruckert C."/>
        </authorList>
    </citation>
    <scope>NUCLEOTIDE SEQUENCE</scope>
    <source>
        <strain evidence="2">CGMCC 1.12919</strain>
    </source>
</reference>
<dbReference type="Proteomes" id="UP000637002">
    <property type="component" value="Unassembled WGS sequence"/>
</dbReference>
<evidence type="ECO:0000256" key="1">
    <source>
        <dbReference type="SAM" id="MobiDB-lite"/>
    </source>
</evidence>
<reference evidence="2" key="2">
    <citation type="submission" date="2020-09" db="EMBL/GenBank/DDBJ databases">
        <authorList>
            <person name="Sun Q."/>
            <person name="Zhou Y."/>
        </authorList>
    </citation>
    <scope>NUCLEOTIDE SEQUENCE</scope>
    <source>
        <strain evidence="2">CGMCC 1.12919</strain>
    </source>
</reference>
<dbReference type="AlphaFoldDB" id="A0A916U391"/>
<dbReference type="EMBL" id="BMGG01000002">
    <property type="protein sequence ID" value="GGC55479.1"/>
    <property type="molecule type" value="Genomic_DNA"/>
</dbReference>
<name>A0A916U391_9HYPH</name>
<organism evidence="2 3">
    <name type="scientific">Chelatococcus reniformis</name>
    <dbReference type="NCBI Taxonomy" id="1494448"/>
    <lineage>
        <taxon>Bacteria</taxon>
        <taxon>Pseudomonadati</taxon>
        <taxon>Pseudomonadota</taxon>
        <taxon>Alphaproteobacteria</taxon>
        <taxon>Hyphomicrobiales</taxon>
        <taxon>Chelatococcaceae</taxon>
        <taxon>Chelatococcus</taxon>
    </lineage>
</organism>
<proteinExistence type="predicted"/>